<sequence>MGMQETDQNGESISGFRSEFKASRPVLGARRPSNLELTESPTETNGRRASLSDTIKRLLRPRSQRKRSSSRSPLILNTEVLPEDKVYEEEKGDAAQKKKNPFRTTSFAITFSCECATRRAVEVEGVPVGEELSSVISREIIDNSKTKSKSMIWPTVKVSGKVRRGSSASKLNGDGNSQIVIVQPEDPSSSSAAKRWVVDTLNKISGSLHCQKSVPPS</sequence>
<evidence type="ECO:0000313" key="3">
    <source>
        <dbReference type="Proteomes" id="UP001605036"/>
    </source>
</evidence>
<proteinExistence type="predicted"/>
<name>A0ABD1XH09_9MARC</name>
<dbReference type="Proteomes" id="UP001605036">
    <property type="component" value="Unassembled WGS sequence"/>
</dbReference>
<comment type="caution">
    <text evidence="2">The sequence shown here is derived from an EMBL/GenBank/DDBJ whole genome shotgun (WGS) entry which is preliminary data.</text>
</comment>
<keyword evidence="3" id="KW-1185">Reference proteome</keyword>
<feature type="compositionally biased region" description="Basic residues" evidence="1">
    <location>
        <begin position="57"/>
        <end position="69"/>
    </location>
</feature>
<dbReference type="AlphaFoldDB" id="A0ABD1XH09"/>
<feature type="region of interest" description="Disordered" evidence="1">
    <location>
        <begin position="1"/>
        <end position="75"/>
    </location>
</feature>
<accession>A0ABD1XH09</accession>
<feature type="compositionally biased region" description="Polar residues" evidence="1">
    <location>
        <begin position="35"/>
        <end position="44"/>
    </location>
</feature>
<protein>
    <submittedName>
        <fullName evidence="2">Uncharacterized protein</fullName>
    </submittedName>
</protein>
<organism evidence="2 3">
    <name type="scientific">Riccia fluitans</name>
    <dbReference type="NCBI Taxonomy" id="41844"/>
    <lineage>
        <taxon>Eukaryota</taxon>
        <taxon>Viridiplantae</taxon>
        <taxon>Streptophyta</taxon>
        <taxon>Embryophyta</taxon>
        <taxon>Marchantiophyta</taxon>
        <taxon>Marchantiopsida</taxon>
        <taxon>Marchantiidae</taxon>
        <taxon>Marchantiales</taxon>
        <taxon>Ricciaceae</taxon>
        <taxon>Riccia</taxon>
    </lineage>
</organism>
<evidence type="ECO:0000256" key="1">
    <source>
        <dbReference type="SAM" id="MobiDB-lite"/>
    </source>
</evidence>
<feature type="compositionally biased region" description="Polar residues" evidence="1">
    <location>
        <begin position="166"/>
        <end position="192"/>
    </location>
</feature>
<dbReference type="EMBL" id="JBHFFA010000008">
    <property type="protein sequence ID" value="KAL2608257.1"/>
    <property type="molecule type" value="Genomic_DNA"/>
</dbReference>
<evidence type="ECO:0000313" key="2">
    <source>
        <dbReference type="EMBL" id="KAL2608257.1"/>
    </source>
</evidence>
<reference evidence="2 3" key="1">
    <citation type="submission" date="2024-09" db="EMBL/GenBank/DDBJ databases">
        <title>Chromosome-scale assembly of Riccia fluitans.</title>
        <authorList>
            <person name="Paukszto L."/>
            <person name="Sawicki J."/>
            <person name="Karawczyk K."/>
            <person name="Piernik-Szablinska J."/>
            <person name="Szczecinska M."/>
            <person name="Mazdziarz M."/>
        </authorList>
    </citation>
    <scope>NUCLEOTIDE SEQUENCE [LARGE SCALE GENOMIC DNA]</scope>
    <source>
        <strain evidence="2">Rf_01</strain>
        <tissue evidence="2">Aerial parts of the thallus</tissue>
    </source>
</reference>
<gene>
    <name evidence="2" type="ORF">R1flu_026830</name>
</gene>
<feature type="region of interest" description="Disordered" evidence="1">
    <location>
        <begin position="164"/>
        <end position="192"/>
    </location>
</feature>
<feature type="compositionally biased region" description="Polar residues" evidence="1">
    <location>
        <begin position="1"/>
        <end position="12"/>
    </location>
</feature>